<protein>
    <submittedName>
        <fullName evidence="2">Uncharacterized protein</fullName>
    </submittedName>
</protein>
<sequence>MGKPRRPWRGPLRCPRGGGMPGGAVAGRALAVRVPAARGPGAPVLAASLGGRPSPRVAHGGGDDVGGAADATRTAAGCGRPCAWWTSSTSRVAAVGAAAVDLVFRWERWASGGSSCPSRRGRSRCGVRWRRGGDARWRSCGEAGLVCTSPACQRVDGVGGPRPRGRGGRGRDAGASGTLPRGCGRGPPRGGGWGAAANGWAAPFVGPRPEAARPRRVGERGGRCREGWGWLGWAGSPAGRPWWAVVPRPVVGAGLGGGRVSGGW</sequence>
<proteinExistence type="predicted"/>
<keyword evidence="3" id="KW-1185">Reference proteome</keyword>
<name>A0ABT1JEY7_ACTCY</name>
<comment type="caution">
    <text evidence="2">The sequence shown here is derived from an EMBL/GenBank/DDBJ whole genome shotgun (WGS) entry which is preliminary data.</text>
</comment>
<feature type="region of interest" description="Disordered" evidence="1">
    <location>
        <begin position="156"/>
        <end position="192"/>
    </location>
</feature>
<feature type="region of interest" description="Disordered" evidence="1">
    <location>
        <begin position="1"/>
        <end position="20"/>
    </location>
</feature>
<gene>
    <name evidence="2" type="ORF">G443_001332</name>
</gene>
<dbReference type="EMBL" id="AUBJ02000001">
    <property type="protein sequence ID" value="MCP2331062.1"/>
    <property type="molecule type" value="Genomic_DNA"/>
</dbReference>
<evidence type="ECO:0000313" key="3">
    <source>
        <dbReference type="Proteomes" id="UP000791080"/>
    </source>
</evidence>
<dbReference type="Proteomes" id="UP000791080">
    <property type="component" value="Unassembled WGS sequence"/>
</dbReference>
<reference evidence="2 3" key="1">
    <citation type="submission" date="2022-06" db="EMBL/GenBank/DDBJ databases">
        <title>Genomic Encyclopedia of Type Strains, Phase I: the one thousand microbial genomes (KMG-I) project.</title>
        <authorList>
            <person name="Kyrpides N."/>
        </authorList>
    </citation>
    <scope>NUCLEOTIDE SEQUENCE [LARGE SCALE GENOMIC DNA]</scope>
    <source>
        <strain evidence="2 3">DSM 43889</strain>
    </source>
</reference>
<evidence type="ECO:0000256" key="1">
    <source>
        <dbReference type="SAM" id="MobiDB-lite"/>
    </source>
</evidence>
<organism evidence="2 3">
    <name type="scientific">Actinoalloteichus caeruleus DSM 43889</name>
    <dbReference type="NCBI Taxonomy" id="1120930"/>
    <lineage>
        <taxon>Bacteria</taxon>
        <taxon>Bacillati</taxon>
        <taxon>Actinomycetota</taxon>
        <taxon>Actinomycetes</taxon>
        <taxon>Pseudonocardiales</taxon>
        <taxon>Pseudonocardiaceae</taxon>
        <taxon>Actinoalloteichus</taxon>
        <taxon>Actinoalloteichus cyanogriseus</taxon>
    </lineage>
</organism>
<evidence type="ECO:0000313" key="2">
    <source>
        <dbReference type="EMBL" id="MCP2331062.1"/>
    </source>
</evidence>
<accession>A0ABT1JEY7</accession>
<feature type="compositionally biased region" description="Gly residues" evidence="1">
    <location>
        <begin position="183"/>
        <end position="192"/>
    </location>
</feature>